<dbReference type="EMBL" id="JARKIE010000140">
    <property type="protein sequence ID" value="KAJ7677249.1"/>
    <property type="molecule type" value="Genomic_DNA"/>
</dbReference>
<dbReference type="Proteomes" id="UP001221757">
    <property type="component" value="Unassembled WGS sequence"/>
</dbReference>
<sequence length="459" mass="51687">MALPQELIDIVTDNIQNDPVTLKACSYAASSFRRSSQRHLFSRIKLLPPRSAKRSTPCEKFHEVLASAPHLASYVRCLEILEGYDTDGKPARNLPWIRSDRTLELVLPLLRLRRFSLHCTWPASLNISSLPGTLKAQFHDVLHSPTLASLSLGRIVFTPSNFHFYLDGCRSLKELTLSNVSVHSSLDVDDPETVESDALRAQLESLDVVESDGEVIDLLLSLQSPVDLRHLRTMSIYGYLDSLHLNDLVQRPRATLQHLGVWDPLGLVIGFDTTQHENLRSLFIAPLTSVAWTGLLQTCSPRLQQITFELPLDIFKFPQIATELAEALLCAELPHLCEVNVEVHPGYRSHIGSEPEQWTLLLESAFADFTARLTALSTIQAALQIKMIPERTTVKRWSLARPDEAQAKDEEDEDEGDEEDGYDEDLKGGVDVNEQEYWEGDVSQPGEKNDDDEIKEQHR</sequence>
<feature type="region of interest" description="Disordered" evidence="1">
    <location>
        <begin position="397"/>
        <end position="459"/>
    </location>
</feature>
<dbReference type="AlphaFoldDB" id="A0AAD7G872"/>
<reference evidence="2" key="1">
    <citation type="submission" date="2023-03" db="EMBL/GenBank/DDBJ databases">
        <title>Massive genome expansion in bonnet fungi (Mycena s.s.) driven by repeated elements and novel gene families across ecological guilds.</title>
        <authorList>
            <consortium name="Lawrence Berkeley National Laboratory"/>
            <person name="Harder C.B."/>
            <person name="Miyauchi S."/>
            <person name="Viragh M."/>
            <person name="Kuo A."/>
            <person name="Thoen E."/>
            <person name="Andreopoulos B."/>
            <person name="Lu D."/>
            <person name="Skrede I."/>
            <person name="Drula E."/>
            <person name="Henrissat B."/>
            <person name="Morin E."/>
            <person name="Kohler A."/>
            <person name="Barry K."/>
            <person name="LaButti K."/>
            <person name="Morin E."/>
            <person name="Salamov A."/>
            <person name="Lipzen A."/>
            <person name="Mereny Z."/>
            <person name="Hegedus B."/>
            <person name="Baldrian P."/>
            <person name="Stursova M."/>
            <person name="Weitz H."/>
            <person name="Taylor A."/>
            <person name="Grigoriev I.V."/>
            <person name="Nagy L.G."/>
            <person name="Martin F."/>
            <person name="Kauserud H."/>
        </authorList>
    </citation>
    <scope>NUCLEOTIDE SEQUENCE</scope>
    <source>
        <strain evidence="2">CBHHK067</strain>
    </source>
</reference>
<evidence type="ECO:0000313" key="2">
    <source>
        <dbReference type="EMBL" id="KAJ7677249.1"/>
    </source>
</evidence>
<name>A0AAD7G872_MYCRO</name>
<keyword evidence="3" id="KW-1185">Reference proteome</keyword>
<evidence type="ECO:0000256" key="1">
    <source>
        <dbReference type="SAM" id="MobiDB-lite"/>
    </source>
</evidence>
<comment type="caution">
    <text evidence="2">The sequence shown here is derived from an EMBL/GenBank/DDBJ whole genome shotgun (WGS) entry which is preliminary data.</text>
</comment>
<organism evidence="2 3">
    <name type="scientific">Mycena rosella</name>
    <name type="common">Pink bonnet</name>
    <name type="synonym">Agaricus rosellus</name>
    <dbReference type="NCBI Taxonomy" id="1033263"/>
    <lineage>
        <taxon>Eukaryota</taxon>
        <taxon>Fungi</taxon>
        <taxon>Dikarya</taxon>
        <taxon>Basidiomycota</taxon>
        <taxon>Agaricomycotina</taxon>
        <taxon>Agaricomycetes</taxon>
        <taxon>Agaricomycetidae</taxon>
        <taxon>Agaricales</taxon>
        <taxon>Marasmiineae</taxon>
        <taxon>Mycenaceae</taxon>
        <taxon>Mycena</taxon>
    </lineage>
</organism>
<gene>
    <name evidence="2" type="ORF">B0H17DRAFT_121586</name>
</gene>
<protein>
    <submittedName>
        <fullName evidence="2">Uncharacterized protein</fullName>
    </submittedName>
</protein>
<proteinExistence type="predicted"/>
<feature type="compositionally biased region" description="Acidic residues" evidence="1">
    <location>
        <begin position="409"/>
        <end position="423"/>
    </location>
</feature>
<accession>A0AAD7G872</accession>
<evidence type="ECO:0000313" key="3">
    <source>
        <dbReference type="Proteomes" id="UP001221757"/>
    </source>
</evidence>
<feature type="compositionally biased region" description="Acidic residues" evidence="1">
    <location>
        <begin position="449"/>
        <end position="459"/>
    </location>
</feature>